<dbReference type="AlphaFoldDB" id="F8NZM6"/>
<accession>F8NZM6</accession>
<dbReference type="EMBL" id="GL945435">
    <property type="protein sequence ID" value="EGO23357.1"/>
    <property type="molecule type" value="Genomic_DNA"/>
</dbReference>
<proteinExistence type="predicted"/>
<dbReference type="Proteomes" id="UP000008064">
    <property type="component" value="Unassembled WGS sequence"/>
</dbReference>
<name>F8NZM6_SERL9</name>
<evidence type="ECO:0000313" key="1">
    <source>
        <dbReference type="EMBL" id="EGO23357.1"/>
    </source>
</evidence>
<organism>
    <name type="scientific">Serpula lacrymans var. lacrymans (strain S7.9)</name>
    <name type="common">Dry rot fungus</name>
    <dbReference type="NCBI Taxonomy" id="578457"/>
    <lineage>
        <taxon>Eukaryota</taxon>
        <taxon>Fungi</taxon>
        <taxon>Dikarya</taxon>
        <taxon>Basidiomycota</taxon>
        <taxon>Agaricomycotina</taxon>
        <taxon>Agaricomycetes</taxon>
        <taxon>Agaricomycetidae</taxon>
        <taxon>Boletales</taxon>
        <taxon>Coniophorineae</taxon>
        <taxon>Serpulaceae</taxon>
        <taxon>Serpula</taxon>
    </lineage>
</organism>
<dbReference type="KEGG" id="sla:SERLADRAFT_469189"/>
<dbReference type="HOGENOM" id="CLU_2655995_0_0_1"/>
<dbReference type="GeneID" id="18819551"/>
<reference evidence="1" key="1">
    <citation type="submission" date="2011-04" db="EMBL/GenBank/DDBJ databases">
        <title>Evolution of plant cell wall degrading machinery underlies the functional diversity of forest fungi.</title>
        <authorList>
            <consortium name="US DOE Joint Genome Institute (JGI-PGF)"/>
            <person name="Eastwood D.C."/>
            <person name="Floudas D."/>
            <person name="Binder M."/>
            <person name="Majcherczyk A."/>
            <person name="Schneider P."/>
            <person name="Aerts A."/>
            <person name="Asiegbu F.O."/>
            <person name="Baker S.E."/>
            <person name="Barry K."/>
            <person name="Bendiksby M."/>
            <person name="Blumentritt M."/>
            <person name="Coutinho P.M."/>
            <person name="Cullen D."/>
            <person name="Cullen D."/>
            <person name="Gathman A."/>
            <person name="Goodell B."/>
            <person name="Henrissat B."/>
            <person name="Ihrmark K."/>
            <person name="Kauserud H."/>
            <person name="Kohler A."/>
            <person name="LaButti K."/>
            <person name="Lapidus A."/>
            <person name="Lavin J.L."/>
            <person name="Lee Y.-H."/>
            <person name="Lindquist E."/>
            <person name="Lilly W."/>
            <person name="Lucas S."/>
            <person name="Morin E."/>
            <person name="Murat C."/>
            <person name="Oguiza J.A."/>
            <person name="Park J."/>
            <person name="Pisabarro A.G."/>
            <person name="Riley R."/>
            <person name="Rosling A."/>
            <person name="Salamov A."/>
            <person name="Schmidt O."/>
            <person name="Schmutz J."/>
            <person name="Skrede I."/>
            <person name="Stenlid J."/>
            <person name="Wiebenga A."/>
            <person name="Xie X."/>
            <person name="Kues U."/>
            <person name="Hibbett D.S."/>
            <person name="Hoffmeister D."/>
            <person name="Hogberg N."/>
            <person name="Martin F."/>
            <person name="Grigoriev I.V."/>
            <person name="Watkinson S.C."/>
        </authorList>
    </citation>
    <scope>NUCLEOTIDE SEQUENCE</scope>
    <source>
        <strain evidence="1">S7.9</strain>
    </source>
</reference>
<protein>
    <submittedName>
        <fullName evidence="1">Uncharacterized protein</fullName>
    </submittedName>
</protein>
<sequence>MIQQWVLPTRCIVLIAFHDQYLQSLESGLRCELIRWARWIADSPDETCMVVSQNGSMQTSWMLCGTRCITSTASLD</sequence>
<gene>
    <name evidence="1" type="ORF">SERLADRAFT_469189</name>
</gene>
<dbReference type="RefSeq" id="XP_007319119.1">
    <property type="nucleotide sequence ID" value="XM_007319057.1"/>
</dbReference>